<dbReference type="EMBL" id="RFFG01000050">
    <property type="protein sequence ID" value="RMI40718.1"/>
    <property type="molecule type" value="Genomic_DNA"/>
</dbReference>
<name>A0A3M2M0V5_9ACTN</name>
<dbReference type="InterPro" id="IPR036259">
    <property type="entry name" value="MFS_trans_sf"/>
</dbReference>
<feature type="transmembrane region" description="Helical" evidence="7">
    <location>
        <begin position="271"/>
        <end position="295"/>
    </location>
</feature>
<dbReference type="InterPro" id="IPR020846">
    <property type="entry name" value="MFS_dom"/>
</dbReference>
<feature type="transmembrane region" description="Helical" evidence="7">
    <location>
        <begin position="307"/>
        <end position="329"/>
    </location>
</feature>
<feature type="transmembrane region" description="Helical" evidence="7">
    <location>
        <begin position="204"/>
        <end position="223"/>
    </location>
</feature>
<dbReference type="RefSeq" id="WP_122196946.1">
    <property type="nucleotide sequence ID" value="NZ_JBHSKC010000011.1"/>
</dbReference>
<dbReference type="InterPro" id="IPR011701">
    <property type="entry name" value="MFS"/>
</dbReference>
<feature type="domain" description="Major facilitator superfamily (MFS) profile" evidence="8">
    <location>
        <begin position="18"/>
        <end position="504"/>
    </location>
</feature>
<dbReference type="PANTHER" id="PTHR42718">
    <property type="entry name" value="MAJOR FACILITATOR SUPERFAMILY MULTIDRUG TRANSPORTER MFSC"/>
    <property type="match status" value="1"/>
</dbReference>
<accession>A0A3M2M0V5</accession>
<feature type="transmembrane region" description="Helical" evidence="7">
    <location>
        <begin position="369"/>
        <end position="387"/>
    </location>
</feature>
<evidence type="ECO:0000313" key="10">
    <source>
        <dbReference type="Proteomes" id="UP000282674"/>
    </source>
</evidence>
<keyword evidence="2" id="KW-0813">Transport</keyword>
<feature type="transmembrane region" description="Helical" evidence="7">
    <location>
        <begin position="142"/>
        <end position="162"/>
    </location>
</feature>
<evidence type="ECO:0000256" key="7">
    <source>
        <dbReference type="SAM" id="Phobius"/>
    </source>
</evidence>
<evidence type="ECO:0000256" key="2">
    <source>
        <dbReference type="ARBA" id="ARBA00022448"/>
    </source>
</evidence>
<feature type="transmembrane region" description="Helical" evidence="7">
    <location>
        <begin position="168"/>
        <end position="192"/>
    </location>
</feature>
<sequence>MTAEVESAPRAGARQWLALAMLCLPTMLATVDINVTILALPHIAKDLGSSSIQQLWITDIYGFVIASFLITMGTLGDRIGRRTVLFAGAVLFIVASVLAATADSTATLIAARAVIGLAGATIMPSVLAIITDMFRNPKELAAAMGAWGSSIMLGLIGGPIIGGLLLGAFYWGSVFLIAIPVMALLLVTGPFLIPESRNPRAGSLDLISVVLSLGTVMPTVYGIKELGRNGWAVVPILAVVVGLTLGALFIRRQRTIENPLLDLGLFRIRSLSTGVALGLVVAMVMGGMGLTVTLFMQLVRGISPTHVALWLIAPSIAMVVFGNMSLGLAQKVKPALILLVGSVIAIIGLVVITQVGVDGGMATLMTGLILVYIGGSPVGMMNSLLVMSAAPPEKAGSAGSVSSTSGELGAALGVAVLGVVGTTVYRHDLTIPAGTPGPVADAAKNGVAGAVYGAPGVPGKAGTDLLASAKDAFTSGLHTVALVTMGLYVVLGVIAFVGLRNQAPFGANQAAAEADVSETVEQPAT</sequence>
<dbReference type="Gene3D" id="1.20.1720.10">
    <property type="entry name" value="Multidrug resistance protein D"/>
    <property type="match status" value="1"/>
</dbReference>
<dbReference type="GO" id="GO:0005886">
    <property type="term" value="C:plasma membrane"/>
    <property type="evidence" value="ECO:0007669"/>
    <property type="project" value="UniProtKB-SubCell"/>
</dbReference>
<dbReference type="PANTHER" id="PTHR42718:SF47">
    <property type="entry name" value="METHYL VIOLOGEN RESISTANCE PROTEIN SMVA"/>
    <property type="match status" value="1"/>
</dbReference>
<evidence type="ECO:0000256" key="3">
    <source>
        <dbReference type="ARBA" id="ARBA00022475"/>
    </source>
</evidence>
<dbReference type="Pfam" id="PF07690">
    <property type="entry name" value="MFS_1"/>
    <property type="match status" value="1"/>
</dbReference>
<feature type="transmembrane region" description="Helical" evidence="7">
    <location>
        <begin position="336"/>
        <end position="357"/>
    </location>
</feature>
<evidence type="ECO:0000256" key="1">
    <source>
        <dbReference type="ARBA" id="ARBA00004651"/>
    </source>
</evidence>
<keyword evidence="6 7" id="KW-0472">Membrane</keyword>
<dbReference type="Gene3D" id="1.20.1250.20">
    <property type="entry name" value="MFS general substrate transporter like domains"/>
    <property type="match status" value="1"/>
</dbReference>
<feature type="transmembrane region" description="Helical" evidence="7">
    <location>
        <begin position="480"/>
        <end position="499"/>
    </location>
</feature>
<dbReference type="Proteomes" id="UP000282674">
    <property type="component" value="Unassembled WGS sequence"/>
</dbReference>
<dbReference type="PROSITE" id="PS50850">
    <property type="entry name" value="MFS"/>
    <property type="match status" value="1"/>
</dbReference>
<keyword evidence="4 7" id="KW-0812">Transmembrane</keyword>
<dbReference type="GO" id="GO:0022857">
    <property type="term" value="F:transmembrane transporter activity"/>
    <property type="evidence" value="ECO:0007669"/>
    <property type="project" value="InterPro"/>
</dbReference>
<feature type="transmembrane region" description="Helical" evidence="7">
    <location>
        <begin position="16"/>
        <end position="40"/>
    </location>
</feature>
<reference evidence="9 10" key="1">
    <citation type="submission" date="2018-10" db="EMBL/GenBank/DDBJ databases">
        <title>Isolation from soil.</title>
        <authorList>
            <person name="Hu J."/>
        </authorList>
    </citation>
    <scope>NUCLEOTIDE SEQUENCE [LARGE SCALE GENOMIC DNA]</scope>
    <source>
        <strain evidence="9 10">NEAU-Ht49</strain>
    </source>
</reference>
<keyword evidence="10" id="KW-1185">Reference proteome</keyword>
<keyword evidence="3" id="KW-1003">Cell membrane</keyword>
<feature type="transmembrane region" description="Helical" evidence="7">
    <location>
        <begin position="60"/>
        <end position="76"/>
    </location>
</feature>
<gene>
    <name evidence="9" type="ORF">EBO15_25355</name>
</gene>
<dbReference type="OrthoDB" id="3218509at2"/>
<comment type="subcellular location">
    <subcellularLocation>
        <location evidence="1">Cell membrane</location>
        <topology evidence="1">Multi-pass membrane protein</topology>
    </subcellularLocation>
</comment>
<organism evidence="9 10">
    <name type="scientific">Actinomadura harenae</name>
    <dbReference type="NCBI Taxonomy" id="2483351"/>
    <lineage>
        <taxon>Bacteria</taxon>
        <taxon>Bacillati</taxon>
        <taxon>Actinomycetota</taxon>
        <taxon>Actinomycetes</taxon>
        <taxon>Streptosporangiales</taxon>
        <taxon>Thermomonosporaceae</taxon>
        <taxon>Actinomadura</taxon>
    </lineage>
</organism>
<evidence type="ECO:0000256" key="4">
    <source>
        <dbReference type="ARBA" id="ARBA00022692"/>
    </source>
</evidence>
<comment type="caution">
    <text evidence="9">The sequence shown here is derived from an EMBL/GenBank/DDBJ whole genome shotgun (WGS) entry which is preliminary data.</text>
</comment>
<evidence type="ECO:0000256" key="6">
    <source>
        <dbReference type="ARBA" id="ARBA00023136"/>
    </source>
</evidence>
<dbReference type="SUPFAM" id="SSF103473">
    <property type="entry name" value="MFS general substrate transporter"/>
    <property type="match status" value="1"/>
</dbReference>
<dbReference type="InterPro" id="IPR001958">
    <property type="entry name" value="Tet-R_TetA/multi-R_MdtG-like"/>
</dbReference>
<keyword evidence="5 7" id="KW-1133">Transmembrane helix</keyword>
<protein>
    <submittedName>
        <fullName evidence="9">MFS transporter</fullName>
    </submittedName>
</protein>
<proteinExistence type="predicted"/>
<dbReference type="PRINTS" id="PR01035">
    <property type="entry name" value="TCRTETA"/>
</dbReference>
<evidence type="ECO:0000259" key="8">
    <source>
        <dbReference type="PROSITE" id="PS50850"/>
    </source>
</evidence>
<feature type="transmembrane region" description="Helical" evidence="7">
    <location>
        <begin position="408"/>
        <end position="425"/>
    </location>
</feature>
<evidence type="ECO:0000313" key="9">
    <source>
        <dbReference type="EMBL" id="RMI40718.1"/>
    </source>
</evidence>
<evidence type="ECO:0000256" key="5">
    <source>
        <dbReference type="ARBA" id="ARBA00022989"/>
    </source>
</evidence>
<dbReference type="AlphaFoldDB" id="A0A3M2M0V5"/>
<feature type="transmembrane region" description="Helical" evidence="7">
    <location>
        <begin position="108"/>
        <end position="130"/>
    </location>
</feature>
<feature type="transmembrane region" description="Helical" evidence="7">
    <location>
        <begin position="83"/>
        <end position="102"/>
    </location>
</feature>
<feature type="transmembrane region" description="Helical" evidence="7">
    <location>
        <begin position="229"/>
        <end position="250"/>
    </location>
</feature>
<dbReference type="CDD" id="cd17321">
    <property type="entry name" value="MFS_MMR_MDR_like"/>
    <property type="match status" value="1"/>
</dbReference>